<organism evidence="2 3">
    <name type="scientific">Vibrio caribbeanicus ATCC BAA-2122</name>
    <dbReference type="NCBI Taxonomy" id="796620"/>
    <lineage>
        <taxon>Bacteria</taxon>
        <taxon>Pseudomonadati</taxon>
        <taxon>Pseudomonadota</taxon>
        <taxon>Gammaproteobacteria</taxon>
        <taxon>Vibrionales</taxon>
        <taxon>Vibrionaceae</taxon>
        <taxon>Vibrio</taxon>
    </lineage>
</organism>
<evidence type="ECO:0000256" key="1">
    <source>
        <dbReference type="SAM" id="SignalP"/>
    </source>
</evidence>
<comment type="caution">
    <text evidence="2">The sequence shown here is derived from an EMBL/GenBank/DDBJ whole genome shotgun (WGS) entry which is preliminary data.</text>
</comment>
<evidence type="ECO:0000313" key="3">
    <source>
        <dbReference type="Proteomes" id="UP000002943"/>
    </source>
</evidence>
<proteinExistence type="predicted"/>
<dbReference type="EMBL" id="AEIU01000083">
    <property type="protein sequence ID" value="EFP95895.1"/>
    <property type="molecule type" value="Genomic_DNA"/>
</dbReference>
<feature type="chain" id="PRO_5003166563" description="Oxidative stress defense protein" evidence="1">
    <location>
        <begin position="22"/>
        <end position="231"/>
    </location>
</feature>
<gene>
    <name evidence="2" type="ORF">VIBC2010_01428</name>
</gene>
<dbReference type="Gene3D" id="3.30.110.170">
    <property type="entry name" value="Protein of unknown function (DUF541), domain 1"/>
    <property type="match status" value="1"/>
</dbReference>
<dbReference type="AlphaFoldDB" id="E3BLW7"/>
<dbReference type="GO" id="GO:0006974">
    <property type="term" value="P:DNA damage response"/>
    <property type="evidence" value="ECO:0007669"/>
    <property type="project" value="TreeGrafter"/>
</dbReference>
<dbReference type="RefSeq" id="WP_009602048.1">
    <property type="nucleotide sequence ID" value="NZ_AEIU01000083.1"/>
</dbReference>
<dbReference type="PANTHER" id="PTHR34387">
    <property type="entry name" value="SLR1258 PROTEIN"/>
    <property type="match status" value="1"/>
</dbReference>
<keyword evidence="3" id="KW-1185">Reference proteome</keyword>
<dbReference type="Proteomes" id="UP000002943">
    <property type="component" value="Unassembled WGS sequence"/>
</dbReference>
<dbReference type="Gene3D" id="3.30.70.2970">
    <property type="entry name" value="Protein of unknown function (DUF541), domain 2"/>
    <property type="match status" value="1"/>
</dbReference>
<feature type="signal peptide" evidence="1">
    <location>
        <begin position="1"/>
        <end position="21"/>
    </location>
</feature>
<evidence type="ECO:0008006" key="4">
    <source>
        <dbReference type="Google" id="ProtNLM"/>
    </source>
</evidence>
<keyword evidence="1" id="KW-0732">Signal</keyword>
<sequence length="231" mass="25233">MKTIAKLMLCTVALVQPVVHASSTPDSPHLMTTGYGQVVATPDMAEFSVKVIESKSTAERAKKAVDQAVTEFLEALASQGVKKEDISSSNLYLAPQYHYPKEGKAELTGYRASRTIKVSVGELGKLNQFLDVALKSGINQVDNIELKVKDKASYIERARAAAIKDAQQKAESVAQGFGQQLGGVWRVTYNNSSQPVVATRAMAMDSRMESNSYQDSSIVIRDRVEVIFKLD</sequence>
<dbReference type="Pfam" id="PF04402">
    <property type="entry name" value="SIMPL"/>
    <property type="match status" value="1"/>
</dbReference>
<dbReference type="NCBIfam" id="NF008299">
    <property type="entry name" value="PRK11087.1"/>
    <property type="match status" value="1"/>
</dbReference>
<dbReference type="InterPro" id="IPR052022">
    <property type="entry name" value="26kDa_periplasmic_antigen"/>
</dbReference>
<dbReference type="STRING" id="796620.VIBC2010_01428"/>
<dbReference type="OrthoDB" id="5985609at2"/>
<dbReference type="InterPro" id="IPR007497">
    <property type="entry name" value="SIMPL/DUF541"/>
</dbReference>
<evidence type="ECO:0000313" key="2">
    <source>
        <dbReference type="EMBL" id="EFP95895.1"/>
    </source>
</evidence>
<reference evidence="2 3" key="1">
    <citation type="journal article" date="2012" name="Int. J. Syst. Evol. Microbiol.">
        <title>Vibrio caribbeanicus sp. nov., isolated from the marine sponge Scleritoderma cyanea.</title>
        <authorList>
            <person name="Hoffmann M."/>
            <person name="Monday S.R."/>
            <person name="Allard M.W."/>
            <person name="Strain E.A."/>
            <person name="Whittaker P."/>
            <person name="Naum M."/>
            <person name="McCarthy P.J."/>
            <person name="Lopez J.V."/>
            <person name="Fischer M."/>
            <person name="Brown E.W."/>
        </authorList>
    </citation>
    <scope>NUCLEOTIDE SEQUENCE [LARGE SCALE GENOMIC DNA]</scope>
    <source>
        <strain evidence="2 3">ATCC BAA-2122</strain>
    </source>
</reference>
<accession>E3BLW7</accession>
<protein>
    <recommendedName>
        <fullName evidence="4">Oxidative stress defense protein</fullName>
    </recommendedName>
</protein>
<dbReference type="PANTHER" id="PTHR34387:SF1">
    <property type="entry name" value="PERIPLASMIC IMMUNOGENIC PROTEIN"/>
    <property type="match status" value="1"/>
</dbReference>
<name>E3BLW7_9VIBR</name>
<dbReference type="eggNOG" id="COG2968">
    <property type="taxonomic scope" value="Bacteria"/>
</dbReference>